<organism evidence="1 2">
    <name type="scientific">Sphingobacterium spiritivorum ATCC 33300</name>
    <dbReference type="NCBI Taxonomy" id="525372"/>
    <lineage>
        <taxon>Bacteria</taxon>
        <taxon>Pseudomonadati</taxon>
        <taxon>Bacteroidota</taxon>
        <taxon>Sphingobacteriia</taxon>
        <taxon>Sphingobacteriales</taxon>
        <taxon>Sphingobacteriaceae</taxon>
        <taxon>Sphingobacterium</taxon>
    </lineage>
</organism>
<name>C2FYR0_SPHSI</name>
<dbReference type="Proteomes" id="UP000006241">
    <property type="component" value="Unassembled WGS sequence"/>
</dbReference>
<gene>
    <name evidence="1" type="ORF">HMPREF0765_2466</name>
</gene>
<protein>
    <submittedName>
        <fullName evidence="1">Uncharacterized protein</fullName>
    </submittedName>
</protein>
<dbReference type="AlphaFoldDB" id="C2FYR0"/>
<sequence>MIISHILHLSVPYVKYYTYGGHNKQKNRQQDQVFFIPGFSVLCAVKFFDQLIRDL</sequence>
<dbReference type="HOGENOM" id="CLU_3030110_0_0_10"/>
<evidence type="ECO:0000313" key="2">
    <source>
        <dbReference type="Proteomes" id="UP000006241"/>
    </source>
</evidence>
<comment type="caution">
    <text evidence="1">The sequence shown here is derived from an EMBL/GenBank/DDBJ whole genome shotgun (WGS) entry which is preliminary data.</text>
</comment>
<proteinExistence type="predicted"/>
<reference evidence="1 2" key="1">
    <citation type="submission" date="2009-01" db="EMBL/GenBank/DDBJ databases">
        <authorList>
            <person name="Qin X."/>
            <person name="Bachman B."/>
            <person name="Battles P."/>
            <person name="Bell A."/>
            <person name="Bess C."/>
            <person name="Bickham C."/>
            <person name="Chaboub L."/>
            <person name="Chen D."/>
            <person name="Coyle M."/>
            <person name="Deiros D.R."/>
            <person name="Dinh H."/>
            <person name="Forbes L."/>
            <person name="Fowler G."/>
            <person name="Francisco L."/>
            <person name="Fu Q."/>
            <person name="Gubbala S."/>
            <person name="Hale W."/>
            <person name="Han Y."/>
            <person name="Hemphill L."/>
            <person name="Highlander S.K."/>
            <person name="Hirani K."/>
            <person name="Hogues M."/>
            <person name="Jackson L."/>
            <person name="Jakkamsetti A."/>
            <person name="Javaid M."/>
            <person name="Jiang H."/>
            <person name="Korchina V."/>
            <person name="Kovar C."/>
            <person name="Lara F."/>
            <person name="Lee S."/>
            <person name="Mata R."/>
            <person name="Mathew T."/>
            <person name="Moen C."/>
            <person name="Morales K."/>
            <person name="Munidasa M."/>
            <person name="Nazareth L."/>
            <person name="Ngo R."/>
            <person name="Nguyen L."/>
            <person name="Okwuonu G."/>
            <person name="Ongeri F."/>
            <person name="Patil S."/>
            <person name="Petrosino J."/>
            <person name="Pham C."/>
            <person name="Pham P."/>
            <person name="Pu L.-L."/>
            <person name="Puazo M."/>
            <person name="Raj R."/>
            <person name="Reid J."/>
            <person name="Rouhana J."/>
            <person name="Saada N."/>
            <person name="Shang Y."/>
            <person name="Simmons D."/>
            <person name="Thornton R."/>
            <person name="Warren J."/>
            <person name="Weissenberger G."/>
            <person name="Zhang J."/>
            <person name="Zhang L."/>
            <person name="Zhou C."/>
            <person name="Zhu D."/>
            <person name="Muzny D."/>
            <person name="Worley K."/>
            <person name="Gibbs R."/>
        </authorList>
    </citation>
    <scope>NUCLEOTIDE SEQUENCE [LARGE SCALE GENOMIC DNA]</scope>
    <source>
        <strain evidence="1 2">ATCC 33300</strain>
    </source>
</reference>
<evidence type="ECO:0000313" key="1">
    <source>
        <dbReference type="EMBL" id="EEI91946.1"/>
    </source>
</evidence>
<dbReference type="EMBL" id="ACHB01000058">
    <property type="protein sequence ID" value="EEI91946.1"/>
    <property type="molecule type" value="Genomic_DNA"/>
</dbReference>
<accession>C2FYR0</accession>